<feature type="transmembrane region" description="Helical" evidence="6">
    <location>
        <begin position="87"/>
        <end position="102"/>
    </location>
</feature>
<evidence type="ECO:0000256" key="2">
    <source>
        <dbReference type="ARBA" id="ARBA00007349"/>
    </source>
</evidence>
<dbReference type="AlphaFoldDB" id="A0ABD7X983"/>
<organism evidence="7 8">
    <name type="scientific">Pediococcus pentosaceus</name>
    <dbReference type="NCBI Taxonomy" id="1255"/>
    <lineage>
        <taxon>Bacteria</taxon>
        <taxon>Bacillati</taxon>
        <taxon>Bacillota</taxon>
        <taxon>Bacilli</taxon>
        <taxon>Lactobacillales</taxon>
        <taxon>Lactobacillaceae</taxon>
        <taxon>Pediococcus</taxon>
    </lineage>
</organism>
<feature type="transmembrane region" description="Helical" evidence="6">
    <location>
        <begin position="392"/>
        <end position="414"/>
    </location>
</feature>
<evidence type="ECO:0000256" key="4">
    <source>
        <dbReference type="ARBA" id="ARBA00022989"/>
    </source>
</evidence>
<dbReference type="PANTHER" id="PTHR42826">
    <property type="entry name" value="DICARBOXYLATE TRANSPORTER 2.1, CHLOROPLASTIC"/>
    <property type="match status" value="1"/>
</dbReference>
<dbReference type="Proteomes" id="UP001214131">
    <property type="component" value="Chromosome"/>
</dbReference>
<feature type="transmembrane region" description="Helical" evidence="6">
    <location>
        <begin position="361"/>
        <end position="380"/>
    </location>
</feature>
<feature type="transmembrane region" description="Helical" evidence="6">
    <location>
        <begin position="177"/>
        <end position="199"/>
    </location>
</feature>
<dbReference type="RefSeq" id="WP_115154539.1">
    <property type="nucleotide sequence ID" value="NZ_CAKMAM010000005.1"/>
</dbReference>
<feature type="transmembrane region" description="Helical" evidence="6">
    <location>
        <begin position="42"/>
        <end position="67"/>
    </location>
</feature>
<evidence type="ECO:0000313" key="8">
    <source>
        <dbReference type="Proteomes" id="UP001214131"/>
    </source>
</evidence>
<evidence type="ECO:0000256" key="5">
    <source>
        <dbReference type="ARBA" id="ARBA00023136"/>
    </source>
</evidence>
<sequence>MTLEPVKYKKFIVPLVVGVILWILSPVKPVGVSLVAWHMFAIFVATIIGCITQPLPIGGVAIVGFSITVLTGEVPMDKAITGFGNDSIWLIVMAFFISRGFIKTGLGRRIAFHFVSMFGKKTLGLAYSLIGVDLVLAPATPSNTARAGGIMFPIIESLASAFGSSPKDHTQGKIGSFLLFSEFHGNIITAAMFLTAMAGNPLTQSLAKPLGIHITWMNWFIAGVVPGIISLIVVPLIIYKIYPPEIKETPNAKEWSKKQLDAMGKVSTAEKFMILTFIVALVLWILGSFLGIDATLTAFIALSLLLVTGVLSWGDVTKETGAWNTLVWFSVLVMMAGQLNELGFIPWLSKTIGTSLHGMNWMLVLVILILAYFYSHYLFASATAHVSAMYGAFLAVAVSSGVPPLLAALMLGFFGDLIGSTTHYGNGPAPILFGSGFVTQKDWWRMNAILGVVYIVIWVGIGSLWMKVIGMW</sequence>
<dbReference type="PIRSF" id="PIRSF002457">
    <property type="entry name" value="DASS"/>
    <property type="match status" value="1"/>
</dbReference>
<reference evidence="7 8" key="1">
    <citation type="submission" date="2023-02" db="EMBL/GenBank/DDBJ databases">
        <title>Comparative genomics and fermentation flavor characterization of five lactic acid bacteria reveal flavor biosynthesis metabolic pathways in fermented muskmelon puree.</title>
        <authorList>
            <person name="Yuan L."/>
            <person name="Li M."/>
            <person name="Xu X."/>
            <person name="Lao F."/>
            <person name="Wu J."/>
        </authorList>
    </citation>
    <scope>NUCLEOTIDE SEQUENCE [LARGE SCALE GENOMIC DNA]</scope>
    <source>
        <strain evidence="7 8">Ca-4</strain>
    </source>
</reference>
<feature type="transmembrane region" description="Helical" evidence="6">
    <location>
        <begin position="326"/>
        <end position="349"/>
    </location>
</feature>
<comment type="subcellular location">
    <subcellularLocation>
        <location evidence="1">Membrane</location>
        <topology evidence="1">Multi-pass membrane protein</topology>
    </subcellularLocation>
</comment>
<gene>
    <name evidence="7" type="ORF">PWB86_03610</name>
</gene>
<evidence type="ECO:0000256" key="3">
    <source>
        <dbReference type="ARBA" id="ARBA00022692"/>
    </source>
</evidence>
<dbReference type="GO" id="GO:0016020">
    <property type="term" value="C:membrane"/>
    <property type="evidence" value="ECO:0007669"/>
    <property type="project" value="UniProtKB-SubCell"/>
</dbReference>
<feature type="transmembrane region" description="Helical" evidence="6">
    <location>
        <begin position="296"/>
        <end position="314"/>
    </location>
</feature>
<dbReference type="NCBIfam" id="TIGR00785">
    <property type="entry name" value="dass"/>
    <property type="match status" value="1"/>
</dbReference>
<evidence type="ECO:0000256" key="1">
    <source>
        <dbReference type="ARBA" id="ARBA00004141"/>
    </source>
</evidence>
<keyword evidence="5 6" id="KW-0472">Membrane</keyword>
<feature type="transmembrane region" description="Helical" evidence="6">
    <location>
        <begin position="12"/>
        <end position="35"/>
    </location>
</feature>
<accession>A0ABD7X983</accession>
<proteinExistence type="inferred from homology"/>
<comment type="similarity">
    <text evidence="2">Belongs to the SLC13A/DASS transporter (TC 2.A.47) family. DIT1 subfamily.</text>
</comment>
<keyword evidence="3 6" id="KW-0812">Transmembrane</keyword>
<evidence type="ECO:0000256" key="6">
    <source>
        <dbReference type="SAM" id="Phobius"/>
    </source>
</evidence>
<feature type="transmembrane region" description="Helical" evidence="6">
    <location>
        <begin position="272"/>
        <end position="290"/>
    </location>
</feature>
<feature type="transmembrane region" description="Helical" evidence="6">
    <location>
        <begin position="443"/>
        <end position="466"/>
    </location>
</feature>
<name>A0ABD7X983_PEDPE</name>
<keyword evidence="4 6" id="KW-1133">Transmembrane helix</keyword>
<dbReference type="InterPro" id="IPR030676">
    <property type="entry name" value="CitT-rel"/>
</dbReference>
<dbReference type="Pfam" id="PF00939">
    <property type="entry name" value="Na_sulph_symp"/>
    <property type="match status" value="1"/>
</dbReference>
<feature type="transmembrane region" description="Helical" evidence="6">
    <location>
        <begin position="219"/>
        <end position="239"/>
    </location>
</feature>
<evidence type="ECO:0000313" key="7">
    <source>
        <dbReference type="EMBL" id="WEA57963.1"/>
    </source>
</evidence>
<protein>
    <submittedName>
        <fullName evidence="7">Anion permease</fullName>
    </submittedName>
</protein>
<dbReference type="InterPro" id="IPR001898">
    <property type="entry name" value="SLC13A/DASS"/>
</dbReference>
<dbReference type="EMBL" id="CP118739">
    <property type="protein sequence ID" value="WEA57963.1"/>
    <property type="molecule type" value="Genomic_DNA"/>
</dbReference>